<evidence type="ECO:0000256" key="1">
    <source>
        <dbReference type="ARBA" id="ARBA00023125"/>
    </source>
</evidence>
<feature type="domain" description="HTH cro/C1-type" evidence="2">
    <location>
        <begin position="8"/>
        <end position="62"/>
    </location>
</feature>
<comment type="caution">
    <text evidence="3">The sequence shown here is derived from an EMBL/GenBank/DDBJ whole genome shotgun (WGS) entry which is preliminary data.</text>
</comment>
<dbReference type="InterPro" id="IPR010982">
    <property type="entry name" value="Lambda_DNA-bd_dom_sf"/>
</dbReference>
<dbReference type="GO" id="GO:0003677">
    <property type="term" value="F:DNA binding"/>
    <property type="evidence" value="ECO:0007669"/>
    <property type="project" value="UniProtKB-KW"/>
</dbReference>
<dbReference type="PROSITE" id="PS50943">
    <property type="entry name" value="HTH_CROC1"/>
    <property type="match status" value="1"/>
</dbReference>
<evidence type="ECO:0000313" key="4">
    <source>
        <dbReference type="Proteomes" id="UP000229612"/>
    </source>
</evidence>
<dbReference type="InterPro" id="IPR025272">
    <property type="entry name" value="SocA_Panacea"/>
</dbReference>
<accession>A0A2H0UHS3</accession>
<reference evidence="4" key="1">
    <citation type="submission" date="2017-09" db="EMBL/GenBank/DDBJ databases">
        <title>Depth-based differentiation of microbial function through sediment-hosted aquifers and enrichment of novel symbionts in the deep terrestrial subsurface.</title>
        <authorList>
            <person name="Probst A.J."/>
            <person name="Ladd B."/>
            <person name="Jarett J.K."/>
            <person name="Geller-Mcgrath D.E."/>
            <person name="Sieber C.M.K."/>
            <person name="Emerson J.B."/>
            <person name="Anantharaman K."/>
            <person name="Thomas B.C."/>
            <person name="Malmstrom R."/>
            <person name="Stieglmeier M."/>
            <person name="Klingl A."/>
            <person name="Woyke T."/>
            <person name="Ryan C.M."/>
            <person name="Banfield J.F."/>
        </authorList>
    </citation>
    <scope>NUCLEOTIDE SEQUENCE [LARGE SCALE GENOMIC DNA]</scope>
</reference>
<protein>
    <recommendedName>
        <fullName evidence="2">HTH cro/C1-type domain-containing protein</fullName>
    </recommendedName>
</protein>
<dbReference type="EMBL" id="PFBG01000017">
    <property type="protein sequence ID" value="PIR85952.1"/>
    <property type="molecule type" value="Genomic_DNA"/>
</dbReference>
<name>A0A2H0UHS3_9BACT</name>
<gene>
    <name evidence="3" type="ORF">COU14_01570</name>
</gene>
<dbReference type="PANTHER" id="PTHR46558">
    <property type="entry name" value="TRACRIPTIONAL REGULATORY PROTEIN-RELATED-RELATED"/>
    <property type="match status" value="1"/>
</dbReference>
<proteinExistence type="predicted"/>
<dbReference type="Pfam" id="PF01381">
    <property type="entry name" value="HTH_3"/>
    <property type="match status" value="1"/>
</dbReference>
<dbReference type="PANTHER" id="PTHR46558:SF11">
    <property type="entry name" value="HTH-TYPE TRANSCRIPTIONAL REGULATOR XRE"/>
    <property type="match status" value="1"/>
</dbReference>
<evidence type="ECO:0000313" key="3">
    <source>
        <dbReference type="EMBL" id="PIR85952.1"/>
    </source>
</evidence>
<dbReference type="AlphaFoldDB" id="A0A2H0UHS3"/>
<dbReference type="Gene3D" id="1.10.260.40">
    <property type="entry name" value="lambda repressor-like DNA-binding domains"/>
    <property type="match status" value="1"/>
</dbReference>
<dbReference type="CDD" id="cd00093">
    <property type="entry name" value="HTH_XRE"/>
    <property type="match status" value="1"/>
</dbReference>
<dbReference type="InterPro" id="IPR001387">
    <property type="entry name" value="Cro/C1-type_HTH"/>
</dbReference>
<organism evidence="3 4">
    <name type="scientific">Candidatus Kaiserbacteria bacterium CG10_big_fil_rev_8_21_14_0_10_44_10</name>
    <dbReference type="NCBI Taxonomy" id="1974606"/>
    <lineage>
        <taxon>Bacteria</taxon>
        <taxon>Candidatus Kaiseribacteriota</taxon>
    </lineage>
</organism>
<keyword evidence="1" id="KW-0238">DNA-binding</keyword>
<dbReference type="SUPFAM" id="SSF47413">
    <property type="entry name" value="lambda repressor-like DNA-binding domains"/>
    <property type="match status" value="1"/>
</dbReference>
<sequence length="232" mass="26875">MSTYMQKIKEFRIKNKLSQEQVAQAIGVSRPTYSSIETGKQMLNTEEVQKLASLFGISVDELLSGNVPDIAKYKHMILTYLRMGISPDGKIPKTKLAKLLYLADFAWFYDHTESMSGMHYRKIAYGPVPDTFFRALDELEEEGKIEVERKHDEAKDRNVILVSESSSNRNEKISTLKPEEIKLMKEIGEKWKDRKTQEIVNFTHNQLPYALCRMDEIIPYVLITQEDPDMVF</sequence>
<evidence type="ECO:0000259" key="2">
    <source>
        <dbReference type="PROSITE" id="PS50943"/>
    </source>
</evidence>
<dbReference type="SMART" id="SM00530">
    <property type="entry name" value="HTH_XRE"/>
    <property type="match status" value="1"/>
</dbReference>
<dbReference type="Pfam" id="PF13274">
    <property type="entry name" value="SocA_Panacea"/>
    <property type="match status" value="1"/>
</dbReference>
<dbReference type="Proteomes" id="UP000229612">
    <property type="component" value="Unassembled WGS sequence"/>
</dbReference>